<dbReference type="PANTHER" id="PTHR15462">
    <property type="entry name" value="SERINE PROTEASE"/>
    <property type="match status" value="1"/>
</dbReference>
<comment type="subcellular location">
    <subcellularLocation>
        <location evidence="1">Secreted</location>
    </subcellularLocation>
</comment>
<organism evidence="11 12">
    <name type="scientific">Tachysurus vachellii</name>
    <name type="common">Darkbarbel catfish</name>
    <name type="synonym">Pelteobagrus vachellii</name>
    <dbReference type="NCBI Taxonomy" id="175792"/>
    <lineage>
        <taxon>Eukaryota</taxon>
        <taxon>Metazoa</taxon>
        <taxon>Chordata</taxon>
        <taxon>Craniata</taxon>
        <taxon>Vertebrata</taxon>
        <taxon>Euteleostomi</taxon>
        <taxon>Actinopterygii</taxon>
        <taxon>Neopterygii</taxon>
        <taxon>Teleostei</taxon>
        <taxon>Ostariophysi</taxon>
        <taxon>Siluriformes</taxon>
        <taxon>Bagridae</taxon>
        <taxon>Tachysurus</taxon>
    </lineage>
</organism>
<reference evidence="11" key="1">
    <citation type="submission" date="2023-08" db="EMBL/GenBank/DDBJ databases">
        <title>Pelteobagrus vachellii genome.</title>
        <authorList>
            <person name="Liu H."/>
        </authorList>
    </citation>
    <scope>NUCLEOTIDE SEQUENCE</scope>
    <source>
        <strain evidence="11">PRFRI_2022a</strain>
        <tissue evidence="11">Muscle</tissue>
    </source>
</reference>
<proteinExistence type="inferred from homology"/>
<dbReference type="Gene3D" id="2.40.10.10">
    <property type="entry name" value="Trypsin-like serine proteases"/>
    <property type="match status" value="2"/>
</dbReference>
<keyword evidence="5 9" id="KW-0732">Signal</keyword>
<dbReference type="InterPro" id="IPR018114">
    <property type="entry name" value="TRYPSIN_HIS"/>
</dbReference>
<dbReference type="InterPro" id="IPR009003">
    <property type="entry name" value="Peptidase_S1_PA"/>
</dbReference>
<dbReference type="SUPFAM" id="SSF50494">
    <property type="entry name" value="Trypsin-like serine proteases"/>
    <property type="match status" value="1"/>
</dbReference>
<evidence type="ECO:0000256" key="6">
    <source>
        <dbReference type="ARBA" id="ARBA00023180"/>
    </source>
</evidence>
<dbReference type="AlphaFoldDB" id="A0AA88S9Y7"/>
<dbReference type="Proteomes" id="UP001187315">
    <property type="component" value="Unassembled WGS sequence"/>
</dbReference>
<feature type="domain" description="Peptidase S1" evidence="10">
    <location>
        <begin position="133"/>
        <end position="196"/>
    </location>
</feature>
<comment type="similarity">
    <text evidence="2">Belongs to the peptidase S1 family.</text>
</comment>
<evidence type="ECO:0000256" key="4">
    <source>
        <dbReference type="ARBA" id="ARBA00022542"/>
    </source>
</evidence>
<evidence type="ECO:0000256" key="7">
    <source>
        <dbReference type="ARBA" id="ARBA00040309"/>
    </source>
</evidence>
<evidence type="ECO:0000256" key="3">
    <source>
        <dbReference type="ARBA" id="ARBA00022525"/>
    </source>
</evidence>
<evidence type="ECO:0000256" key="5">
    <source>
        <dbReference type="ARBA" id="ARBA00022729"/>
    </source>
</evidence>
<name>A0AA88S9Y7_TACVA</name>
<evidence type="ECO:0000259" key="10">
    <source>
        <dbReference type="Pfam" id="PF00089"/>
    </source>
</evidence>
<accession>A0AA88S9Y7</accession>
<keyword evidence="12" id="KW-1185">Reference proteome</keyword>
<evidence type="ECO:0000256" key="9">
    <source>
        <dbReference type="SAM" id="SignalP"/>
    </source>
</evidence>
<dbReference type="EMBL" id="JAVHJS010000020">
    <property type="protein sequence ID" value="KAK2824838.1"/>
    <property type="molecule type" value="Genomic_DNA"/>
</dbReference>
<dbReference type="GO" id="GO:0005576">
    <property type="term" value="C:extracellular region"/>
    <property type="evidence" value="ECO:0007669"/>
    <property type="project" value="UniProtKB-SubCell"/>
</dbReference>
<feature type="region of interest" description="Disordered" evidence="8">
    <location>
        <begin position="187"/>
        <end position="222"/>
    </location>
</feature>
<sequence>MFPLPLLLTVSLMVPFSFELNKELHSDGNLPRLVNRKTLRLQSPKFSDVGSLEPNAVCGIECQRNLPDPGTIDLERVLAYETLYQNGTRTLTEVELQDVRNISSSSLAALSRRKRQIYGTDGRFMISDKHFVTNFPFSASVKLSIGCSGILVSPKHVLTAAHCIHDGQRYRRGLKRLRVGALTLRQRTARRRNTTKGENKRNQNKRKEKRRKNRRKRKSCKNCEQPALRWTRVKQTYVPQGWMSDVGNDMTLDYDYALLELKRRLPMKHMDLGVVPHVTRIHFSSFDDDHEGQMVYRFCTVTEESGDLMYQRCDTQRGSSGAGVYVRLWKTAANDEGKWKRKVIGVFSGHRSVKDGNGSHTDYNVAVRITPVKLAQICLWIHGDAEKCASD</sequence>
<evidence type="ECO:0000256" key="8">
    <source>
        <dbReference type="SAM" id="MobiDB-lite"/>
    </source>
</evidence>
<dbReference type="PANTHER" id="PTHR15462:SF17">
    <property type="entry name" value="INACTIVE SERINE PROTEASE 35"/>
    <property type="match status" value="1"/>
</dbReference>
<dbReference type="InterPro" id="IPR043504">
    <property type="entry name" value="Peptidase_S1_PA_chymotrypsin"/>
</dbReference>
<dbReference type="InterPro" id="IPR001254">
    <property type="entry name" value="Trypsin_dom"/>
</dbReference>
<evidence type="ECO:0000313" key="12">
    <source>
        <dbReference type="Proteomes" id="UP001187315"/>
    </source>
</evidence>
<dbReference type="Pfam" id="PF00089">
    <property type="entry name" value="Trypsin"/>
    <property type="match status" value="1"/>
</dbReference>
<feature type="chain" id="PRO_5041669584" description="Inactive serine protease 35" evidence="9">
    <location>
        <begin position="20"/>
        <end position="391"/>
    </location>
</feature>
<evidence type="ECO:0000313" key="11">
    <source>
        <dbReference type="EMBL" id="KAK2824838.1"/>
    </source>
</evidence>
<keyword evidence="6" id="KW-0325">Glycoprotein</keyword>
<dbReference type="InterPro" id="IPR050966">
    <property type="entry name" value="Glutamyl_endopeptidase"/>
</dbReference>
<dbReference type="GO" id="GO:0004252">
    <property type="term" value="F:serine-type endopeptidase activity"/>
    <property type="evidence" value="ECO:0007669"/>
    <property type="project" value="InterPro"/>
</dbReference>
<dbReference type="PROSITE" id="PS00134">
    <property type="entry name" value="TRYPSIN_HIS"/>
    <property type="match status" value="1"/>
</dbReference>
<evidence type="ECO:0000256" key="2">
    <source>
        <dbReference type="ARBA" id="ARBA00007664"/>
    </source>
</evidence>
<feature type="signal peptide" evidence="9">
    <location>
        <begin position="1"/>
        <end position="19"/>
    </location>
</feature>
<dbReference type="GO" id="GO:0006508">
    <property type="term" value="P:proteolysis"/>
    <property type="evidence" value="ECO:0007669"/>
    <property type="project" value="InterPro"/>
</dbReference>
<feature type="compositionally biased region" description="Basic residues" evidence="8">
    <location>
        <begin position="202"/>
        <end position="220"/>
    </location>
</feature>
<keyword evidence="4" id="KW-0721">Serine protease homolog</keyword>
<evidence type="ECO:0000256" key="1">
    <source>
        <dbReference type="ARBA" id="ARBA00004613"/>
    </source>
</evidence>
<gene>
    <name evidence="11" type="ORF">Q7C36_018765</name>
</gene>
<comment type="caution">
    <text evidence="11">The sequence shown here is derived from an EMBL/GenBank/DDBJ whole genome shotgun (WGS) entry which is preliminary data.</text>
</comment>
<protein>
    <recommendedName>
        <fullName evidence="7">Inactive serine protease 35</fullName>
    </recommendedName>
</protein>
<keyword evidence="3" id="KW-0964">Secreted</keyword>